<sequence>MGLVTLDPTKGTQVAFRGIANILQGLVTDAATRRNLVKNVAEVATKFRHWTWIEIEYSLNNLEQTSELRSNSLKKVVRRVEDLYEAILQFQVVISKECQHGGVGRFFHAPETMERMNALVEQVKTHHGTCETELNLCKSQFDRSLKIKEWISETKYESSHGNIVDKIKLKEYPDCAKWLLSSDQYAKWWSQQSGVLWIKGTVGTGKTTLMARII</sequence>
<dbReference type="Proteomes" id="UP000813461">
    <property type="component" value="Unassembled WGS sequence"/>
</dbReference>
<dbReference type="AlphaFoldDB" id="A0A8K0VSY7"/>
<dbReference type="InterPro" id="IPR056884">
    <property type="entry name" value="NPHP3-like_N"/>
</dbReference>
<organism evidence="3 4">
    <name type="scientific">Paraphoma chrysanthemicola</name>
    <dbReference type="NCBI Taxonomy" id="798071"/>
    <lineage>
        <taxon>Eukaryota</taxon>
        <taxon>Fungi</taxon>
        <taxon>Dikarya</taxon>
        <taxon>Ascomycota</taxon>
        <taxon>Pezizomycotina</taxon>
        <taxon>Dothideomycetes</taxon>
        <taxon>Pleosporomycetidae</taxon>
        <taxon>Pleosporales</taxon>
        <taxon>Pleosporineae</taxon>
        <taxon>Phaeosphaeriaceae</taxon>
        <taxon>Paraphoma</taxon>
    </lineage>
</organism>
<dbReference type="Pfam" id="PF24883">
    <property type="entry name" value="NPHP3_N"/>
    <property type="match status" value="1"/>
</dbReference>
<dbReference type="PANTHER" id="PTHR10039:SF16">
    <property type="entry name" value="GPI INOSITOL-DEACYLASE"/>
    <property type="match status" value="1"/>
</dbReference>
<name>A0A8K0VSY7_9PLEO</name>
<keyword evidence="1" id="KW-0677">Repeat</keyword>
<evidence type="ECO:0000313" key="3">
    <source>
        <dbReference type="EMBL" id="KAH7072454.1"/>
    </source>
</evidence>
<evidence type="ECO:0000259" key="2">
    <source>
        <dbReference type="Pfam" id="PF24883"/>
    </source>
</evidence>
<keyword evidence="4" id="KW-1185">Reference proteome</keyword>
<accession>A0A8K0VSY7</accession>
<comment type="caution">
    <text evidence="3">The sequence shown here is derived from an EMBL/GenBank/DDBJ whole genome shotgun (WGS) entry which is preliminary data.</text>
</comment>
<protein>
    <recommendedName>
        <fullName evidence="2">Nephrocystin 3-like N-terminal domain-containing protein</fullName>
    </recommendedName>
</protein>
<dbReference type="OrthoDB" id="3946129at2759"/>
<evidence type="ECO:0000313" key="4">
    <source>
        <dbReference type="Proteomes" id="UP000813461"/>
    </source>
</evidence>
<proteinExistence type="predicted"/>
<reference evidence="3" key="1">
    <citation type="journal article" date="2021" name="Nat. Commun.">
        <title>Genetic determinants of endophytism in the Arabidopsis root mycobiome.</title>
        <authorList>
            <person name="Mesny F."/>
            <person name="Miyauchi S."/>
            <person name="Thiergart T."/>
            <person name="Pickel B."/>
            <person name="Atanasova L."/>
            <person name="Karlsson M."/>
            <person name="Huettel B."/>
            <person name="Barry K.W."/>
            <person name="Haridas S."/>
            <person name="Chen C."/>
            <person name="Bauer D."/>
            <person name="Andreopoulos W."/>
            <person name="Pangilinan J."/>
            <person name="LaButti K."/>
            <person name="Riley R."/>
            <person name="Lipzen A."/>
            <person name="Clum A."/>
            <person name="Drula E."/>
            <person name="Henrissat B."/>
            <person name="Kohler A."/>
            <person name="Grigoriev I.V."/>
            <person name="Martin F.M."/>
            <person name="Hacquard S."/>
        </authorList>
    </citation>
    <scope>NUCLEOTIDE SEQUENCE</scope>
    <source>
        <strain evidence="3">MPI-SDFR-AT-0120</strain>
    </source>
</reference>
<dbReference type="PANTHER" id="PTHR10039">
    <property type="entry name" value="AMELOGENIN"/>
    <property type="match status" value="1"/>
</dbReference>
<dbReference type="EMBL" id="JAGMVJ010000023">
    <property type="protein sequence ID" value="KAH7072454.1"/>
    <property type="molecule type" value="Genomic_DNA"/>
</dbReference>
<gene>
    <name evidence="3" type="ORF">FB567DRAFT_203573</name>
</gene>
<feature type="domain" description="Nephrocystin 3-like N-terminal" evidence="2">
    <location>
        <begin position="176"/>
        <end position="214"/>
    </location>
</feature>
<evidence type="ECO:0000256" key="1">
    <source>
        <dbReference type="ARBA" id="ARBA00022737"/>
    </source>
</evidence>